<proteinExistence type="predicted"/>
<dbReference type="InterPro" id="IPR009057">
    <property type="entry name" value="Homeodomain-like_sf"/>
</dbReference>
<dbReference type="PROSITE" id="PS01124">
    <property type="entry name" value="HTH_ARAC_FAMILY_2"/>
    <property type="match status" value="1"/>
</dbReference>
<dbReference type="Gene3D" id="1.10.10.60">
    <property type="entry name" value="Homeodomain-like"/>
    <property type="match status" value="2"/>
</dbReference>
<sequence length="300" mass="35165">MQIKDIQIDENHKETTLHGSYDFPMAVYVNQLDKNVLGFINWHWHEEIQFSMVTKGEVEFLVNQNAYTLKEGQGIFINSACLHMSKPVANSDSTYICINADPKMFTFFPGSAIEQKYVKPFLKSHTYSMIVMKCEMEWQNKVLNKINTIYDLYSQKAYGYELDICLELADMWRLLITNQNKTIREENINKYIDQQRIKTIMSYIHEHYMEKITLQEIAAVVHISKGECCRSFKRVVKCTVFEYILNYRINKSIELLRLTDMTVSQIADLTGFGSTSYYIESFKKKVSCTPKEYRKSIIGK</sequence>
<evidence type="ECO:0000256" key="1">
    <source>
        <dbReference type="ARBA" id="ARBA00023015"/>
    </source>
</evidence>
<feature type="domain" description="HTH araC/xylS-type" evidence="4">
    <location>
        <begin position="198"/>
        <end position="296"/>
    </location>
</feature>
<dbReference type="SUPFAM" id="SSF51182">
    <property type="entry name" value="RmlC-like cupins"/>
    <property type="match status" value="1"/>
</dbReference>
<keyword evidence="1" id="KW-0805">Transcription regulation</keyword>
<dbReference type="Proteomes" id="UP001142078">
    <property type="component" value="Unassembled WGS sequence"/>
</dbReference>
<dbReference type="InterPro" id="IPR018062">
    <property type="entry name" value="HTH_AraC-typ_CS"/>
</dbReference>
<evidence type="ECO:0000259" key="4">
    <source>
        <dbReference type="PROSITE" id="PS01124"/>
    </source>
</evidence>
<dbReference type="InterPro" id="IPR014710">
    <property type="entry name" value="RmlC-like_jellyroll"/>
</dbReference>
<dbReference type="PANTHER" id="PTHR43280:SF28">
    <property type="entry name" value="HTH-TYPE TRANSCRIPTIONAL ACTIVATOR RHAS"/>
    <property type="match status" value="1"/>
</dbReference>
<dbReference type="PANTHER" id="PTHR43280">
    <property type="entry name" value="ARAC-FAMILY TRANSCRIPTIONAL REGULATOR"/>
    <property type="match status" value="1"/>
</dbReference>
<keyword evidence="6" id="KW-1185">Reference proteome</keyword>
<dbReference type="GO" id="GO:0003700">
    <property type="term" value="F:DNA-binding transcription factor activity"/>
    <property type="evidence" value="ECO:0007669"/>
    <property type="project" value="InterPro"/>
</dbReference>
<dbReference type="Pfam" id="PF02311">
    <property type="entry name" value="AraC_binding"/>
    <property type="match status" value="1"/>
</dbReference>
<dbReference type="RefSeq" id="WP_042681217.1">
    <property type="nucleotide sequence ID" value="NZ_CABKTM010000043.1"/>
</dbReference>
<evidence type="ECO:0000313" key="6">
    <source>
        <dbReference type="Proteomes" id="UP001142078"/>
    </source>
</evidence>
<dbReference type="PROSITE" id="PS00041">
    <property type="entry name" value="HTH_ARAC_FAMILY_1"/>
    <property type="match status" value="1"/>
</dbReference>
<keyword evidence="2" id="KW-0238">DNA-binding</keyword>
<gene>
    <name evidence="5" type="ORF">NSA23_02810</name>
</gene>
<accession>A0A9X2MGD9</accession>
<reference evidence="5" key="1">
    <citation type="submission" date="2022-07" db="EMBL/GenBank/DDBJ databases">
        <title>Enhanced cultured diversity of the mouse gut microbiota enables custom-made synthetic communities.</title>
        <authorList>
            <person name="Afrizal A."/>
        </authorList>
    </citation>
    <scope>NUCLEOTIDE SEQUENCE</scope>
    <source>
        <strain evidence="5">DSM 29482</strain>
    </source>
</reference>
<dbReference type="GO" id="GO:0043565">
    <property type="term" value="F:sequence-specific DNA binding"/>
    <property type="evidence" value="ECO:0007669"/>
    <property type="project" value="InterPro"/>
</dbReference>
<keyword evidence="3" id="KW-0804">Transcription</keyword>
<dbReference type="InterPro" id="IPR011051">
    <property type="entry name" value="RmlC_Cupin_sf"/>
</dbReference>
<name>A0A9X2MGD9_9FIRM</name>
<dbReference type="SUPFAM" id="SSF46689">
    <property type="entry name" value="Homeodomain-like"/>
    <property type="match status" value="2"/>
</dbReference>
<dbReference type="InterPro" id="IPR018060">
    <property type="entry name" value="HTH_AraC"/>
</dbReference>
<protein>
    <submittedName>
        <fullName evidence="5">AraC family transcriptional regulator</fullName>
    </submittedName>
</protein>
<dbReference type="InterPro" id="IPR003313">
    <property type="entry name" value="AraC-bd"/>
</dbReference>
<dbReference type="OrthoDB" id="9778008at2"/>
<evidence type="ECO:0000313" key="5">
    <source>
        <dbReference type="EMBL" id="MCR2043043.1"/>
    </source>
</evidence>
<dbReference type="EMBL" id="JANJZL010000001">
    <property type="protein sequence ID" value="MCR2043043.1"/>
    <property type="molecule type" value="Genomic_DNA"/>
</dbReference>
<dbReference type="Pfam" id="PF12833">
    <property type="entry name" value="HTH_18"/>
    <property type="match status" value="1"/>
</dbReference>
<comment type="caution">
    <text evidence="5">The sequence shown here is derived from an EMBL/GenBank/DDBJ whole genome shotgun (WGS) entry which is preliminary data.</text>
</comment>
<organism evidence="5 6">
    <name type="scientific">Anaerosalibacter massiliensis</name>
    <dbReference type="NCBI Taxonomy" id="1347392"/>
    <lineage>
        <taxon>Bacteria</taxon>
        <taxon>Bacillati</taxon>
        <taxon>Bacillota</taxon>
        <taxon>Tissierellia</taxon>
        <taxon>Tissierellales</taxon>
        <taxon>Sporanaerobacteraceae</taxon>
        <taxon>Anaerosalibacter</taxon>
    </lineage>
</organism>
<dbReference type="AlphaFoldDB" id="A0A9X2MGD9"/>
<dbReference type="SMART" id="SM00342">
    <property type="entry name" value="HTH_ARAC"/>
    <property type="match status" value="1"/>
</dbReference>
<evidence type="ECO:0000256" key="3">
    <source>
        <dbReference type="ARBA" id="ARBA00023163"/>
    </source>
</evidence>
<dbReference type="Gene3D" id="2.60.120.10">
    <property type="entry name" value="Jelly Rolls"/>
    <property type="match status" value="1"/>
</dbReference>
<evidence type="ECO:0000256" key="2">
    <source>
        <dbReference type="ARBA" id="ARBA00023125"/>
    </source>
</evidence>
<dbReference type="CDD" id="cd02208">
    <property type="entry name" value="cupin_RmlC-like"/>
    <property type="match status" value="1"/>
</dbReference>